<protein>
    <submittedName>
        <fullName evidence="2">GTP-binding protein</fullName>
    </submittedName>
</protein>
<keyword evidence="3" id="KW-1185">Reference proteome</keyword>
<reference evidence="2 3" key="1">
    <citation type="submission" date="2018-09" db="EMBL/GenBank/DDBJ databases">
        <authorList>
            <person name="Livingstone P.G."/>
            <person name="Whitworth D.E."/>
        </authorList>
    </citation>
    <scope>NUCLEOTIDE SEQUENCE [LARGE SCALE GENOMIC DNA]</scope>
    <source>
        <strain evidence="2 3">CA031B</strain>
    </source>
</reference>
<dbReference type="Pfam" id="PF01926">
    <property type="entry name" value="MMR_HSR1"/>
    <property type="match status" value="1"/>
</dbReference>
<feature type="non-terminal residue" evidence="2">
    <location>
        <position position="140"/>
    </location>
</feature>
<feature type="domain" description="G" evidence="1">
    <location>
        <begin position="6"/>
        <end position="130"/>
    </location>
</feature>
<gene>
    <name evidence="2" type="ORF">D7Y13_43040</name>
</gene>
<dbReference type="InterPro" id="IPR027417">
    <property type="entry name" value="P-loop_NTPase"/>
</dbReference>
<evidence type="ECO:0000313" key="3">
    <source>
        <dbReference type="Proteomes" id="UP000278907"/>
    </source>
</evidence>
<dbReference type="Gene3D" id="3.40.50.300">
    <property type="entry name" value="P-loop containing nucleotide triphosphate hydrolases"/>
    <property type="match status" value="1"/>
</dbReference>
<comment type="caution">
    <text evidence="2">The sequence shown here is derived from an EMBL/GenBank/DDBJ whole genome shotgun (WGS) entry which is preliminary data.</text>
</comment>
<dbReference type="SUPFAM" id="SSF52540">
    <property type="entry name" value="P-loop containing nucleoside triphosphate hydrolases"/>
    <property type="match status" value="1"/>
</dbReference>
<dbReference type="EMBL" id="RAWI01001056">
    <property type="protein sequence ID" value="RKH81782.1"/>
    <property type="molecule type" value="Genomic_DNA"/>
</dbReference>
<evidence type="ECO:0000259" key="1">
    <source>
        <dbReference type="Pfam" id="PF01926"/>
    </source>
</evidence>
<dbReference type="InterPro" id="IPR006073">
    <property type="entry name" value="GTP-bd"/>
</dbReference>
<sequence length="140" mass="15266">MSQPIRVLVFGTTGTGKTSLCNELTGGNQRVSDAAQGVTFKSYTYKELEISEGKSLIITDTVGLNESARGSVSSRDAVKALIKLLRDSEEGYNLLIQVFRIPRITQAEESNYEFFVKTITQAKIPAILVATGCENLEPMS</sequence>
<dbReference type="Proteomes" id="UP000278907">
    <property type="component" value="Unassembled WGS sequence"/>
</dbReference>
<dbReference type="CDD" id="cd00882">
    <property type="entry name" value="Ras_like_GTPase"/>
    <property type="match status" value="1"/>
</dbReference>
<evidence type="ECO:0000313" key="2">
    <source>
        <dbReference type="EMBL" id="RKH81782.1"/>
    </source>
</evidence>
<name>A0ABX9Q2J8_9BACT</name>
<organism evidence="2 3">
    <name type="scientific">Corallococcus praedator</name>
    <dbReference type="NCBI Taxonomy" id="2316724"/>
    <lineage>
        <taxon>Bacteria</taxon>
        <taxon>Pseudomonadati</taxon>
        <taxon>Myxococcota</taxon>
        <taxon>Myxococcia</taxon>
        <taxon>Myxococcales</taxon>
        <taxon>Cystobacterineae</taxon>
        <taxon>Myxococcaceae</taxon>
        <taxon>Corallococcus</taxon>
    </lineage>
</organism>
<accession>A0ABX9Q2J8</accession>
<proteinExistence type="predicted"/>